<dbReference type="Proteomes" id="UP001519460">
    <property type="component" value="Unassembled WGS sequence"/>
</dbReference>
<protein>
    <submittedName>
        <fullName evidence="1">Uncharacterized protein</fullName>
    </submittedName>
</protein>
<evidence type="ECO:0000313" key="1">
    <source>
        <dbReference type="EMBL" id="KAK7505791.1"/>
    </source>
</evidence>
<dbReference type="AlphaFoldDB" id="A0ABD0M2R3"/>
<sequence>AHGISRNQLLTPKVPPKFYSIAFCKVVFHRKHASATGVTKSPGAEISRPLLLTLSPSQRPVRDASRPIHVDV</sequence>
<feature type="non-terminal residue" evidence="1">
    <location>
        <position position="72"/>
    </location>
</feature>
<organism evidence="1 2">
    <name type="scientific">Batillaria attramentaria</name>
    <dbReference type="NCBI Taxonomy" id="370345"/>
    <lineage>
        <taxon>Eukaryota</taxon>
        <taxon>Metazoa</taxon>
        <taxon>Spiralia</taxon>
        <taxon>Lophotrochozoa</taxon>
        <taxon>Mollusca</taxon>
        <taxon>Gastropoda</taxon>
        <taxon>Caenogastropoda</taxon>
        <taxon>Sorbeoconcha</taxon>
        <taxon>Cerithioidea</taxon>
        <taxon>Batillariidae</taxon>
        <taxon>Batillaria</taxon>
    </lineage>
</organism>
<proteinExistence type="predicted"/>
<name>A0ABD0M2R3_9CAEN</name>
<reference evidence="1 2" key="1">
    <citation type="journal article" date="2023" name="Sci. Data">
        <title>Genome assembly of the Korean intertidal mud-creeper Batillaria attramentaria.</title>
        <authorList>
            <person name="Patra A.K."/>
            <person name="Ho P.T."/>
            <person name="Jun S."/>
            <person name="Lee S.J."/>
            <person name="Kim Y."/>
            <person name="Won Y.J."/>
        </authorList>
    </citation>
    <scope>NUCLEOTIDE SEQUENCE [LARGE SCALE GENOMIC DNA]</scope>
    <source>
        <strain evidence="1">Wonlab-2016</strain>
    </source>
</reference>
<comment type="caution">
    <text evidence="1">The sequence shown here is derived from an EMBL/GenBank/DDBJ whole genome shotgun (WGS) entry which is preliminary data.</text>
</comment>
<feature type="non-terminal residue" evidence="1">
    <location>
        <position position="1"/>
    </location>
</feature>
<accession>A0ABD0M2R3</accession>
<keyword evidence="2" id="KW-1185">Reference proteome</keyword>
<gene>
    <name evidence="1" type="ORF">BaRGS_00003062</name>
</gene>
<evidence type="ECO:0000313" key="2">
    <source>
        <dbReference type="Proteomes" id="UP001519460"/>
    </source>
</evidence>
<dbReference type="EMBL" id="JACVVK020000009">
    <property type="protein sequence ID" value="KAK7505791.1"/>
    <property type="molecule type" value="Genomic_DNA"/>
</dbReference>